<feature type="region of interest" description="Disordered" evidence="1">
    <location>
        <begin position="1"/>
        <end position="28"/>
    </location>
</feature>
<name>A0A8J7ARA5_9CYAN</name>
<accession>A0A8J7ARA5</accession>
<sequence length="133" mass="14338">MSGINEGIEAAKQPARQATPAPAKFDTVSSASDLKSRLDWGEPALTIIDVRDRDAFNEERIMGAVSMPSEELVDRAPETLEPNRDIYVYGDSDELTSQAAMQLSDAGFKKVSALRGGLPAWKAIGGTTEGRVR</sequence>
<protein>
    <submittedName>
        <fullName evidence="3">Rhodanese-like domain-containing protein</fullName>
    </submittedName>
</protein>
<evidence type="ECO:0000256" key="1">
    <source>
        <dbReference type="SAM" id="MobiDB-lite"/>
    </source>
</evidence>
<dbReference type="PANTHER" id="PTHR43031:SF1">
    <property type="entry name" value="PYRIDINE NUCLEOTIDE-DISULPHIDE OXIDOREDUCTASE"/>
    <property type="match status" value="1"/>
</dbReference>
<evidence type="ECO:0000259" key="2">
    <source>
        <dbReference type="PROSITE" id="PS50206"/>
    </source>
</evidence>
<evidence type="ECO:0000313" key="4">
    <source>
        <dbReference type="Proteomes" id="UP000636505"/>
    </source>
</evidence>
<comment type="caution">
    <text evidence="3">The sequence shown here is derived from an EMBL/GenBank/DDBJ whole genome shotgun (WGS) entry which is preliminary data.</text>
</comment>
<gene>
    <name evidence="3" type="ORF">IQ241_17245</name>
</gene>
<dbReference type="PANTHER" id="PTHR43031">
    <property type="entry name" value="FAD-DEPENDENT OXIDOREDUCTASE"/>
    <property type="match status" value="1"/>
</dbReference>
<dbReference type="CDD" id="cd00158">
    <property type="entry name" value="RHOD"/>
    <property type="match status" value="1"/>
</dbReference>
<dbReference type="Pfam" id="PF00581">
    <property type="entry name" value="Rhodanese"/>
    <property type="match status" value="1"/>
</dbReference>
<organism evidence="3 4">
    <name type="scientific">Vasconcelosia minhoensis LEGE 07310</name>
    <dbReference type="NCBI Taxonomy" id="915328"/>
    <lineage>
        <taxon>Bacteria</taxon>
        <taxon>Bacillati</taxon>
        <taxon>Cyanobacteriota</taxon>
        <taxon>Cyanophyceae</taxon>
        <taxon>Nodosilineales</taxon>
        <taxon>Cymatolegaceae</taxon>
        <taxon>Vasconcelosia</taxon>
        <taxon>Vasconcelosia minhoensis</taxon>
    </lineage>
</organism>
<feature type="domain" description="Rhodanese" evidence="2">
    <location>
        <begin position="41"/>
        <end position="130"/>
    </location>
</feature>
<proteinExistence type="predicted"/>
<reference evidence="3" key="1">
    <citation type="submission" date="2020-10" db="EMBL/GenBank/DDBJ databases">
        <authorList>
            <person name="Castelo-Branco R."/>
            <person name="Eusebio N."/>
            <person name="Adriana R."/>
            <person name="Vieira A."/>
            <person name="Brugerolle De Fraissinette N."/>
            <person name="Rezende De Castro R."/>
            <person name="Schneider M.P."/>
            <person name="Vasconcelos V."/>
            <person name="Leao P.N."/>
        </authorList>
    </citation>
    <scope>NUCLEOTIDE SEQUENCE</scope>
    <source>
        <strain evidence="3">LEGE 07310</strain>
    </source>
</reference>
<evidence type="ECO:0000313" key="3">
    <source>
        <dbReference type="EMBL" id="MBE9079021.1"/>
    </source>
</evidence>
<dbReference type="PROSITE" id="PS50206">
    <property type="entry name" value="RHODANESE_3"/>
    <property type="match status" value="1"/>
</dbReference>
<dbReference type="InterPro" id="IPR036873">
    <property type="entry name" value="Rhodanese-like_dom_sf"/>
</dbReference>
<dbReference type="SUPFAM" id="SSF52821">
    <property type="entry name" value="Rhodanese/Cell cycle control phosphatase"/>
    <property type="match status" value="1"/>
</dbReference>
<dbReference type="SMART" id="SM00450">
    <property type="entry name" value="RHOD"/>
    <property type="match status" value="1"/>
</dbReference>
<dbReference type="AlphaFoldDB" id="A0A8J7ARA5"/>
<keyword evidence="4" id="KW-1185">Reference proteome</keyword>
<dbReference type="Gene3D" id="3.40.250.10">
    <property type="entry name" value="Rhodanese-like domain"/>
    <property type="match status" value="1"/>
</dbReference>
<dbReference type="InterPro" id="IPR050229">
    <property type="entry name" value="GlpE_sulfurtransferase"/>
</dbReference>
<dbReference type="Proteomes" id="UP000636505">
    <property type="component" value="Unassembled WGS sequence"/>
</dbReference>
<dbReference type="EMBL" id="JADEXG010000045">
    <property type="protein sequence ID" value="MBE9079021.1"/>
    <property type="molecule type" value="Genomic_DNA"/>
</dbReference>
<dbReference type="InterPro" id="IPR001763">
    <property type="entry name" value="Rhodanese-like_dom"/>
</dbReference>